<dbReference type="EMBL" id="QGNW01001367">
    <property type="protein sequence ID" value="RVW43760.1"/>
    <property type="molecule type" value="Genomic_DNA"/>
</dbReference>
<feature type="region of interest" description="Disordered" evidence="1">
    <location>
        <begin position="216"/>
        <end position="286"/>
    </location>
</feature>
<proteinExistence type="predicted"/>
<sequence length="286" mass="30810">MNDLKIGFLERHRKRLYEAIDIVPSLAKGVCPERAEEDSTTEAPILTMPNRMRQPDAAAPSNASTVEEACGTEGGSDAAVTEEAPDEKSSSAPAAPPSWEEMMEMLKGVPCFTDAEAPSMKISDFFPLNKWFSVNMGGDPPIFVKARLPFGTLESVVSCIQHLHEWTIPETVEVVVVDIRYMMHTCEQLFKRLEVIEAMQGFIPHHLGDIEEMHSKPAEKGKGSLGGSSQGGRAGEFSAQEGDGRTPGQSRGLKEGDEGAVSGLGCSKEGDGGRICRSEEEAGDGI</sequence>
<protein>
    <submittedName>
        <fullName evidence="2">Uncharacterized protein</fullName>
    </submittedName>
</protein>
<evidence type="ECO:0000313" key="2">
    <source>
        <dbReference type="EMBL" id="RVW43760.1"/>
    </source>
</evidence>
<evidence type="ECO:0000256" key="1">
    <source>
        <dbReference type="SAM" id="MobiDB-lite"/>
    </source>
</evidence>
<feature type="compositionally biased region" description="Gly residues" evidence="1">
    <location>
        <begin position="223"/>
        <end position="234"/>
    </location>
</feature>
<dbReference type="AlphaFoldDB" id="A0A438E825"/>
<evidence type="ECO:0000313" key="3">
    <source>
        <dbReference type="Proteomes" id="UP000288805"/>
    </source>
</evidence>
<name>A0A438E825_VITVI</name>
<accession>A0A438E825</accession>
<gene>
    <name evidence="2" type="ORF">CK203_074050</name>
</gene>
<dbReference type="Proteomes" id="UP000288805">
    <property type="component" value="Unassembled WGS sequence"/>
</dbReference>
<comment type="caution">
    <text evidence="2">The sequence shown here is derived from an EMBL/GenBank/DDBJ whole genome shotgun (WGS) entry which is preliminary data.</text>
</comment>
<feature type="region of interest" description="Disordered" evidence="1">
    <location>
        <begin position="32"/>
        <end position="96"/>
    </location>
</feature>
<reference evidence="2 3" key="1">
    <citation type="journal article" date="2018" name="PLoS Genet.">
        <title>Population sequencing reveals clonal diversity and ancestral inbreeding in the grapevine cultivar Chardonnay.</title>
        <authorList>
            <person name="Roach M.J."/>
            <person name="Johnson D.L."/>
            <person name="Bohlmann J."/>
            <person name="van Vuuren H.J."/>
            <person name="Jones S.J."/>
            <person name="Pretorius I.S."/>
            <person name="Schmidt S.A."/>
            <person name="Borneman A.R."/>
        </authorList>
    </citation>
    <scope>NUCLEOTIDE SEQUENCE [LARGE SCALE GENOMIC DNA]</scope>
    <source>
        <strain evidence="3">cv. Chardonnay</strain>
        <tissue evidence="2">Leaf</tissue>
    </source>
</reference>
<feature type="compositionally biased region" description="Basic and acidic residues" evidence="1">
    <location>
        <begin position="268"/>
        <end position="280"/>
    </location>
</feature>
<organism evidence="2 3">
    <name type="scientific">Vitis vinifera</name>
    <name type="common">Grape</name>
    <dbReference type="NCBI Taxonomy" id="29760"/>
    <lineage>
        <taxon>Eukaryota</taxon>
        <taxon>Viridiplantae</taxon>
        <taxon>Streptophyta</taxon>
        <taxon>Embryophyta</taxon>
        <taxon>Tracheophyta</taxon>
        <taxon>Spermatophyta</taxon>
        <taxon>Magnoliopsida</taxon>
        <taxon>eudicotyledons</taxon>
        <taxon>Gunneridae</taxon>
        <taxon>Pentapetalae</taxon>
        <taxon>rosids</taxon>
        <taxon>Vitales</taxon>
        <taxon>Vitaceae</taxon>
        <taxon>Viteae</taxon>
        <taxon>Vitis</taxon>
    </lineage>
</organism>